<dbReference type="SMART" id="SM01043">
    <property type="entry name" value="BTAD"/>
    <property type="match status" value="1"/>
</dbReference>
<dbReference type="InterPro" id="IPR036388">
    <property type="entry name" value="WH-like_DNA-bd_sf"/>
</dbReference>
<dbReference type="RefSeq" id="WP_165821380.1">
    <property type="nucleotide sequence ID" value="NZ_ONZG01000003.1"/>
</dbReference>
<reference evidence="3" key="1">
    <citation type="submission" date="2018-03" db="EMBL/GenBank/DDBJ databases">
        <authorList>
            <person name="Rodrigo-Torres L."/>
            <person name="Arahal R. D."/>
            <person name="Lucena T."/>
        </authorList>
    </citation>
    <scope>NUCLEOTIDE SEQUENCE [LARGE SCALE GENOMIC DNA]</scope>
    <source>
        <strain evidence="3">CECT 7615</strain>
    </source>
</reference>
<organism evidence="2 3">
    <name type="scientific">Falsiruegeria mediterranea M17</name>
    <dbReference type="NCBI Taxonomy" id="1200281"/>
    <lineage>
        <taxon>Bacteria</taxon>
        <taxon>Pseudomonadati</taxon>
        <taxon>Pseudomonadota</taxon>
        <taxon>Alphaproteobacteria</taxon>
        <taxon>Rhodobacterales</taxon>
        <taxon>Roseobacteraceae</taxon>
        <taxon>Falsiruegeria</taxon>
    </lineage>
</organism>
<dbReference type="Gene3D" id="1.10.10.10">
    <property type="entry name" value="Winged helix-like DNA-binding domain superfamily/Winged helix DNA-binding domain"/>
    <property type="match status" value="1"/>
</dbReference>
<dbReference type="InterPro" id="IPR011990">
    <property type="entry name" value="TPR-like_helical_dom_sf"/>
</dbReference>
<protein>
    <recommendedName>
        <fullName evidence="1">Guanylate cyclase domain-containing protein</fullName>
    </recommendedName>
</protein>
<dbReference type="InterPro" id="IPR029787">
    <property type="entry name" value="Nucleotide_cyclase"/>
</dbReference>
<dbReference type="InterPro" id="IPR051677">
    <property type="entry name" value="AfsR-DnrI-RedD_regulator"/>
</dbReference>
<keyword evidence="3" id="KW-1185">Reference proteome</keyword>
<accession>A0A2R8C5U2</accession>
<dbReference type="Gene3D" id="3.30.70.1230">
    <property type="entry name" value="Nucleotide cyclase"/>
    <property type="match status" value="1"/>
</dbReference>
<dbReference type="Pfam" id="PF03704">
    <property type="entry name" value="BTAD"/>
    <property type="match status" value="1"/>
</dbReference>
<evidence type="ECO:0000313" key="3">
    <source>
        <dbReference type="Proteomes" id="UP000244898"/>
    </source>
</evidence>
<name>A0A2R8C5U2_9RHOB</name>
<dbReference type="InterPro" id="IPR005158">
    <property type="entry name" value="BTAD"/>
</dbReference>
<dbReference type="EMBL" id="ONZG01000003">
    <property type="protein sequence ID" value="SPJ27736.1"/>
    <property type="molecule type" value="Genomic_DNA"/>
</dbReference>
<dbReference type="GO" id="GO:0035556">
    <property type="term" value="P:intracellular signal transduction"/>
    <property type="evidence" value="ECO:0007669"/>
    <property type="project" value="InterPro"/>
</dbReference>
<dbReference type="SUPFAM" id="SSF55073">
    <property type="entry name" value="Nucleotide cyclase"/>
    <property type="match status" value="1"/>
</dbReference>
<dbReference type="Pfam" id="PF00211">
    <property type="entry name" value="Guanylate_cyc"/>
    <property type="match status" value="1"/>
</dbReference>
<dbReference type="Gene3D" id="1.25.40.10">
    <property type="entry name" value="Tetratricopeptide repeat domain"/>
    <property type="match status" value="2"/>
</dbReference>
<dbReference type="PROSITE" id="PS50125">
    <property type="entry name" value="GUANYLATE_CYCLASE_2"/>
    <property type="match status" value="1"/>
</dbReference>
<evidence type="ECO:0000259" key="1">
    <source>
        <dbReference type="PROSITE" id="PS50125"/>
    </source>
</evidence>
<feature type="domain" description="Guanylate cyclase" evidence="1">
    <location>
        <begin position="9"/>
        <end position="119"/>
    </location>
</feature>
<evidence type="ECO:0000313" key="2">
    <source>
        <dbReference type="EMBL" id="SPJ27736.1"/>
    </source>
</evidence>
<sequence>MQNNPQLLVIMCADLVAYSRHMARDEVSTIAFLERNFARARRATMRFGGTLVKTTGDGWISLFPSVGNAVDCARLLHRQVHRQEKTPPSLFRIGLHLGEVRMEGDDVFGHAVNIAARLQTLAEPGGITVSQPVTALLRNASGYKLESIGRPLLKNIGDDQSVYRLVEGADQDRPEERLRIDILGGVRMKRPGGEVLSIRSPHALALIGALALDPDGPVQASRIAAMLWPQKEPKKAHEALARTRKLANSYFGQNAPEIILADGVMLRLNTSLVAVDLHQIEKSLISGVVEPALRRPDRLIEGLVAGLDGISPLFLTWLRVQRAFWRDRLIAGLEACLIRHEDAQPALRAAAEALLQFEPGHEPASHALMRHFAETGRKEAALREFSRLSAHLDEIYQLVPGADLSTLAAALRGSSPTEPDRQKTAEAPQLPQVAVGVIAHDGDMTQPIAEKFRSDLLANLSRFRTWAVLDLADDSFGGANYLLSGQCDTVGNGANLGLQLVDPQTRRIAWSASYAISAPDWRRVQSQVVGRIAAALEVYISADRLAQSLSAAPTNTADYDGWLRGESLLLRWTPEADAEAKDIFSEIISRSPDFAPAHASLASIHNVRHILFPGSPFSAEDAKAARVNASLAVELDPMDARNHLALAWSAALTGGFDEAAVHLDLAVSLNPYSPTTTISAAMGYAFLGDHRRAAHVLDEAIALAPMLRPHQWCYAAAIHFLGGQDAAAVEAARRSGDQIVDNQGWLAAALARQGKTSAAQEAFRQLMVELAPVWAGPRPPEPESVHEWFTSAYPIRAEKDRRAVSECLRQAMQVQPTPEVSDSGDR</sequence>
<dbReference type="SUPFAM" id="SSF48452">
    <property type="entry name" value="TPR-like"/>
    <property type="match status" value="2"/>
</dbReference>
<dbReference type="AlphaFoldDB" id="A0A2R8C5U2"/>
<gene>
    <name evidence="2" type="ORF">TRM7615_01227</name>
</gene>
<dbReference type="GO" id="GO:0004016">
    <property type="term" value="F:adenylate cyclase activity"/>
    <property type="evidence" value="ECO:0007669"/>
    <property type="project" value="UniProtKB-ARBA"/>
</dbReference>
<dbReference type="CDD" id="cd07302">
    <property type="entry name" value="CHD"/>
    <property type="match status" value="1"/>
</dbReference>
<dbReference type="GO" id="GO:0009190">
    <property type="term" value="P:cyclic nucleotide biosynthetic process"/>
    <property type="evidence" value="ECO:0007669"/>
    <property type="project" value="InterPro"/>
</dbReference>
<dbReference type="InterPro" id="IPR001054">
    <property type="entry name" value="A/G_cyclase"/>
</dbReference>
<dbReference type="PANTHER" id="PTHR35807">
    <property type="entry name" value="TRANSCRIPTIONAL REGULATOR REDD-RELATED"/>
    <property type="match status" value="1"/>
</dbReference>
<dbReference type="Proteomes" id="UP000244898">
    <property type="component" value="Unassembled WGS sequence"/>
</dbReference>
<proteinExistence type="predicted"/>